<organism evidence="8 9">
    <name type="scientific">Escherichia coli</name>
    <dbReference type="NCBI Taxonomy" id="562"/>
    <lineage>
        <taxon>Bacteria</taxon>
        <taxon>Pseudomonadati</taxon>
        <taxon>Pseudomonadota</taxon>
        <taxon>Gammaproteobacteria</taxon>
        <taxon>Enterobacterales</taxon>
        <taxon>Enterobacteriaceae</taxon>
        <taxon>Escherichia</taxon>
    </lineage>
</organism>
<dbReference type="GO" id="GO:0003727">
    <property type="term" value="F:single-stranded RNA binding"/>
    <property type="evidence" value="ECO:0007669"/>
    <property type="project" value="TreeGrafter"/>
</dbReference>
<dbReference type="GO" id="GO:0043737">
    <property type="term" value="F:deoxyribonuclease V activity"/>
    <property type="evidence" value="ECO:0007669"/>
    <property type="project" value="UniProtKB-EC"/>
</dbReference>
<evidence type="ECO:0000256" key="5">
    <source>
        <dbReference type="ARBA" id="ARBA00022763"/>
    </source>
</evidence>
<keyword evidence="5" id="KW-0227">DNA damage</keyword>
<dbReference type="GO" id="GO:0006281">
    <property type="term" value="P:DNA repair"/>
    <property type="evidence" value="ECO:0007669"/>
    <property type="project" value="UniProtKB-KW"/>
</dbReference>
<dbReference type="Proteomes" id="UP000254817">
    <property type="component" value="Unassembled WGS sequence"/>
</dbReference>
<dbReference type="GO" id="GO:0005737">
    <property type="term" value="C:cytoplasm"/>
    <property type="evidence" value="ECO:0007669"/>
    <property type="project" value="UniProtKB-SubCell"/>
</dbReference>
<sequence length="46" mass="4935">MLSQKPDLVFVDGHGISHPRRLGVASHFGLLVDVPTIGVAKKTALR</sequence>
<dbReference type="InterPro" id="IPR007581">
    <property type="entry name" value="Endonuclease-V"/>
</dbReference>
<dbReference type="PANTHER" id="PTHR28511:SF1">
    <property type="entry name" value="ENDONUCLEASE V"/>
    <property type="match status" value="1"/>
</dbReference>
<comment type="subcellular location">
    <subcellularLocation>
        <location evidence="1">Cytoplasm</location>
    </subcellularLocation>
</comment>
<dbReference type="GO" id="GO:0016891">
    <property type="term" value="F:RNA endonuclease activity producing 5'-phosphomonoesters, hydrolytic mechanism"/>
    <property type="evidence" value="ECO:0007669"/>
    <property type="project" value="TreeGrafter"/>
</dbReference>
<dbReference type="PANTHER" id="PTHR28511">
    <property type="entry name" value="ENDONUCLEASE V"/>
    <property type="match status" value="1"/>
</dbReference>
<protein>
    <submittedName>
        <fullName evidence="8">Endonuclease V</fullName>
        <ecNumber evidence="8">3.1.21.7</ecNumber>
    </submittedName>
</protein>
<evidence type="ECO:0000313" key="8">
    <source>
        <dbReference type="EMBL" id="STG51826.1"/>
    </source>
</evidence>
<dbReference type="Gene3D" id="3.30.2170.10">
    <property type="entry name" value="archaeoglobus fulgidus dsm 4304 superfamily"/>
    <property type="match status" value="1"/>
</dbReference>
<accession>A0A376MN06</accession>
<keyword evidence="6 8" id="KW-0378">Hydrolase</keyword>
<keyword evidence="3" id="KW-0540">Nuclease</keyword>
<evidence type="ECO:0000256" key="3">
    <source>
        <dbReference type="ARBA" id="ARBA00022722"/>
    </source>
</evidence>
<keyword evidence="4 8" id="KW-0255">Endonuclease</keyword>
<evidence type="ECO:0000256" key="6">
    <source>
        <dbReference type="ARBA" id="ARBA00022801"/>
    </source>
</evidence>
<evidence type="ECO:0000256" key="4">
    <source>
        <dbReference type="ARBA" id="ARBA00022759"/>
    </source>
</evidence>
<dbReference type="AlphaFoldDB" id="A0A376MN06"/>
<evidence type="ECO:0000256" key="1">
    <source>
        <dbReference type="ARBA" id="ARBA00004496"/>
    </source>
</evidence>
<evidence type="ECO:0000313" key="9">
    <source>
        <dbReference type="Proteomes" id="UP000254817"/>
    </source>
</evidence>
<proteinExistence type="predicted"/>
<keyword evidence="7" id="KW-0234">DNA repair</keyword>
<dbReference type="EC" id="3.1.21.7" evidence="8"/>
<dbReference type="Pfam" id="PF04493">
    <property type="entry name" value="Endonuclease_5"/>
    <property type="match status" value="1"/>
</dbReference>
<name>A0A376MN06_ECOLX</name>
<keyword evidence="2" id="KW-0963">Cytoplasm</keyword>
<gene>
    <name evidence="8" type="primary">nfi_2</name>
    <name evidence="8" type="ORF">NCTC11112_02302</name>
</gene>
<evidence type="ECO:0000256" key="7">
    <source>
        <dbReference type="ARBA" id="ARBA00023204"/>
    </source>
</evidence>
<dbReference type="EMBL" id="UGAW01000001">
    <property type="protein sequence ID" value="STG51826.1"/>
    <property type="molecule type" value="Genomic_DNA"/>
</dbReference>
<reference evidence="8 9" key="1">
    <citation type="submission" date="2018-06" db="EMBL/GenBank/DDBJ databases">
        <authorList>
            <consortium name="Pathogen Informatics"/>
            <person name="Doyle S."/>
        </authorList>
    </citation>
    <scope>NUCLEOTIDE SEQUENCE [LARGE SCALE GENOMIC DNA]</scope>
    <source>
        <strain evidence="8 9">NCTC11112</strain>
    </source>
</reference>
<evidence type="ECO:0000256" key="2">
    <source>
        <dbReference type="ARBA" id="ARBA00022490"/>
    </source>
</evidence>